<dbReference type="EMBL" id="FNST01000002">
    <property type="protein sequence ID" value="SED01949.1"/>
    <property type="molecule type" value="Genomic_DNA"/>
</dbReference>
<organism evidence="1 2">
    <name type="scientific">Streptomyces melanosporofaciens</name>
    <dbReference type="NCBI Taxonomy" id="67327"/>
    <lineage>
        <taxon>Bacteria</taxon>
        <taxon>Bacillati</taxon>
        <taxon>Actinomycetota</taxon>
        <taxon>Actinomycetes</taxon>
        <taxon>Kitasatosporales</taxon>
        <taxon>Streptomycetaceae</taxon>
        <taxon>Streptomyces</taxon>
        <taxon>Streptomyces violaceusniger group</taxon>
    </lineage>
</organism>
<dbReference type="RefSeq" id="WP_093466711.1">
    <property type="nucleotide sequence ID" value="NZ_FNST01000002.1"/>
</dbReference>
<evidence type="ECO:0000313" key="1">
    <source>
        <dbReference type="EMBL" id="SED01949.1"/>
    </source>
</evidence>
<dbReference type="AlphaFoldDB" id="A0A1H4X8L8"/>
<gene>
    <name evidence="1" type="ORF">SAMN04490356_6525</name>
</gene>
<reference evidence="2" key="1">
    <citation type="submission" date="2016-10" db="EMBL/GenBank/DDBJ databases">
        <authorList>
            <person name="Varghese N."/>
            <person name="Submissions S."/>
        </authorList>
    </citation>
    <scope>NUCLEOTIDE SEQUENCE [LARGE SCALE GENOMIC DNA]</scope>
    <source>
        <strain evidence="2">DSM 40318</strain>
    </source>
</reference>
<protein>
    <submittedName>
        <fullName evidence="1">Uncharacterized protein</fullName>
    </submittedName>
</protein>
<evidence type="ECO:0000313" key="2">
    <source>
        <dbReference type="Proteomes" id="UP000198609"/>
    </source>
</evidence>
<accession>A0A1H4X8L8</accession>
<sequence>MALDDPERESYDIGEAEFDEEYLDGEAAFDIEYDDAEASAAQRLRRRAAVERQRRIEQAIARRRQQRPVRRPPMAQTALAAARRVDLESKVENDVLRARLAAQDRRIARSEMATVAGVVANQVQYSFQDRFPMLKKPLARAGLAYAPLLMLAPRRRGSGVAGLLADPRVSGAALVFGIALAGERFGKPKLEIKLGAPTTVKSGKTSKIVAFATVDGKPDPSRTPTFEPSDKNVLNVAADGTLTAAGGITSETPSLITVKLDGIEKSVWINVAP</sequence>
<name>A0A1H4X8L8_STRMJ</name>
<keyword evidence="2" id="KW-1185">Reference proteome</keyword>
<proteinExistence type="predicted"/>
<dbReference type="Proteomes" id="UP000198609">
    <property type="component" value="Unassembled WGS sequence"/>
</dbReference>